<sequence>MAPTPPRKWMLRKNSILKLNAPTSFPFWDVELGGCPLSQLRWGPHSASLPCPHLQDFAQVFYTRKLRIGGGWAPSTGSESAGGRGS</sequence>
<keyword evidence="2" id="KW-1185">Reference proteome</keyword>
<comment type="caution">
    <text evidence="1">The sequence shown here is derived from an EMBL/GenBank/DDBJ whole genome shotgun (WGS) entry which is preliminary data.</text>
</comment>
<dbReference type="EMBL" id="LZPO01087171">
    <property type="protein sequence ID" value="OBS66889.1"/>
    <property type="molecule type" value="Genomic_DNA"/>
</dbReference>
<dbReference type="Proteomes" id="UP000092124">
    <property type="component" value="Unassembled WGS sequence"/>
</dbReference>
<proteinExistence type="predicted"/>
<name>A0A1A6GM01_NEOLE</name>
<evidence type="ECO:0000313" key="2">
    <source>
        <dbReference type="Proteomes" id="UP000092124"/>
    </source>
</evidence>
<evidence type="ECO:0000313" key="1">
    <source>
        <dbReference type="EMBL" id="OBS66889.1"/>
    </source>
</evidence>
<organism evidence="1 2">
    <name type="scientific">Neotoma lepida</name>
    <name type="common">Desert woodrat</name>
    <dbReference type="NCBI Taxonomy" id="56216"/>
    <lineage>
        <taxon>Eukaryota</taxon>
        <taxon>Metazoa</taxon>
        <taxon>Chordata</taxon>
        <taxon>Craniata</taxon>
        <taxon>Vertebrata</taxon>
        <taxon>Euteleostomi</taxon>
        <taxon>Mammalia</taxon>
        <taxon>Eutheria</taxon>
        <taxon>Euarchontoglires</taxon>
        <taxon>Glires</taxon>
        <taxon>Rodentia</taxon>
        <taxon>Myomorpha</taxon>
        <taxon>Muroidea</taxon>
        <taxon>Cricetidae</taxon>
        <taxon>Neotominae</taxon>
        <taxon>Neotoma</taxon>
    </lineage>
</organism>
<dbReference type="AlphaFoldDB" id="A0A1A6GM01"/>
<gene>
    <name evidence="1" type="ORF">A6R68_04563</name>
</gene>
<reference evidence="1 2" key="1">
    <citation type="submission" date="2016-06" db="EMBL/GenBank/DDBJ databases">
        <title>The Draft Genome Sequence and Annotation of the Desert Woodrat Neotoma lepida.</title>
        <authorList>
            <person name="Campbell M."/>
            <person name="Oakeson K.F."/>
            <person name="Yandell M."/>
            <person name="Halpert J.R."/>
            <person name="Dearing D."/>
        </authorList>
    </citation>
    <scope>NUCLEOTIDE SEQUENCE [LARGE SCALE GENOMIC DNA]</scope>
    <source>
        <strain evidence="1">417</strain>
        <tissue evidence="1">Liver</tissue>
    </source>
</reference>
<accession>A0A1A6GM01</accession>
<protein>
    <submittedName>
        <fullName evidence="1">Uncharacterized protein</fullName>
    </submittedName>
</protein>